<comment type="caution">
    <text evidence="1">The sequence shown here is derived from an EMBL/GenBank/DDBJ whole genome shotgun (WGS) entry which is preliminary data.</text>
</comment>
<dbReference type="Pfam" id="PF08020">
    <property type="entry name" value="DUF1706"/>
    <property type="match status" value="1"/>
</dbReference>
<evidence type="ECO:0000313" key="1">
    <source>
        <dbReference type="EMBL" id="MBE0401905.1"/>
    </source>
</evidence>
<keyword evidence="2" id="KW-1185">Reference proteome</keyword>
<evidence type="ECO:0000313" key="2">
    <source>
        <dbReference type="Proteomes" id="UP001645039"/>
    </source>
</evidence>
<organism evidence="1 2">
    <name type="scientific">Halomonas casei</name>
    <dbReference type="NCBI Taxonomy" id="2742613"/>
    <lineage>
        <taxon>Bacteria</taxon>
        <taxon>Pseudomonadati</taxon>
        <taxon>Pseudomonadota</taxon>
        <taxon>Gammaproteobacteria</taxon>
        <taxon>Oceanospirillales</taxon>
        <taxon>Halomonadaceae</taxon>
        <taxon>Halomonas</taxon>
    </lineage>
</organism>
<dbReference type="Gene3D" id="1.20.120.450">
    <property type="entry name" value="dinb family like domain"/>
    <property type="match status" value="1"/>
</dbReference>
<dbReference type="InterPro" id="IPR012550">
    <property type="entry name" value="DUF1706"/>
</dbReference>
<dbReference type="PANTHER" id="PTHR40658:SF3">
    <property type="entry name" value="CLBS_DFSB FAMILY FOUR-HELIX BUNDLE PROTEIN"/>
    <property type="match status" value="1"/>
</dbReference>
<dbReference type="EMBL" id="RRZD01000035">
    <property type="protein sequence ID" value="MBE0401905.1"/>
    <property type="molecule type" value="Genomic_DNA"/>
</dbReference>
<dbReference type="InterPro" id="IPR034660">
    <property type="entry name" value="DinB/YfiT-like"/>
</dbReference>
<dbReference type="PANTHER" id="PTHR40658">
    <property type="match status" value="1"/>
</dbReference>
<dbReference type="Proteomes" id="UP001645039">
    <property type="component" value="Unassembled WGS sequence"/>
</dbReference>
<reference evidence="1 2" key="1">
    <citation type="submission" date="2020-07" db="EMBL/GenBank/DDBJ databases">
        <title>Halophilic bacteria isolated from french cheeses.</title>
        <authorList>
            <person name="Kothe C.I."/>
            <person name="Farah-Kraiem B."/>
            <person name="Renault P."/>
            <person name="Dridi B."/>
        </authorList>
    </citation>
    <scope>NUCLEOTIDE SEQUENCE [LARGE SCALE GENOMIC DNA]</scope>
    <source>
        <strain evidence="1 2">FME1</strain>
    </source>
</reference>
<accession>A0ABR9F604</accession>
<dbReference type="PIRSF" id="PIRSF031551">
    <property type="entry name" value="DUF1706"/>
    <property type="match status" value="1"/>
</dbReference>
<name>A0ABR9F604_9GAMM</name>
<gene>
    <name evidence="1" type="ORF">EI168_17660</name>
</gene>
<sequence>MAVPTNKDELLKAIDSNFNKLIKELRGVPLSVVNEHSLDGHAKGTQMSVANLTAYLVGWNELVLKWLDRDAAGEPVDFPETGFKWNELGRLAQKFYRDYEGTPYPELIEHLAAAKARIVSLIEALSNDDLYGRSWYEKWTMGRMIQFNTASPYANARGRLRKWLKTKDMSHKS</sequence>
<protein>
    <submittedName>
        <fullName evidence="1">ClbS/DfsB family four-helix bundle protein</fullName>
    </submittedName>
</protein>
<dbReference type="RefSeq" id="WP_192536319.1">
    <property type="nucleotide sequence ID" value="NZ_RRZD01000035.1"/>
</dbReference>
<proteinExistence type="predicted"/>